<proteinExistence type="predicted"/>
<reference evidence="1 2" key="1">
    <citation type="journal article" date="2015" name="BMC Genomics">
        <title>Genome mining reveals unlocked bioactive potential of marine Gram-negative bacteria.</title>
        <authorList>
            <person name="Machado H."/>
            <person name="Sonnenschein E.C."/>
            <person name="Melchiorsen J."/>
            <person name="Gram L."/>
        </authorList>
    </citation>
    <scope>NUCLEOTIDE SEQUENCE [LARGE SCALE GENOMIC DNA]</scope>
    <source>
        <strain evidence="1 2">S4054</strain>
    </source>
</reference>
<accession>A0A0F6A526</accession>
<dbReference type="PATRIC" id="fig|1129367.4.peg.4957"/>
<protein>
    <submittedName>
        <fullName evidence="1">Uncharacterized protein</fullName>
    </submittedName>
</protein>
<name>A0A0F6A526_9GAMM</name>
<comment type="caution">
    <text evidence="1">The sequence shown here is derived from an EMBL/GenBank/DDBJ whole genome shotgun (WGS) entry which is preliminary data.</text>
</comment>
<dbReference type="Proteomes" id="UP000033434">
    <property type="component" value="Unassembled WGS sequence"/>
</dbReference>
<organism evidence="1 2">
    <name type="scientific">Pseudoalteromonas luteoviolacea S4054</name>
    <dbReference type="NCBI Taxonomy" id="1129367"/>
    <lineage>
        <taxon>Bacteria</taxon>
        <taxon>Pseudomonadati</taxon>
        <taxon>Pseudomonadota</taxon>
        <taxon>Gammaproteobacteria</taxon>
        <taxon>Alteromonadales</taxon>
        <taxon>Pseudoalteromonadaceae</taxon>
        <taxon>Pseudoalteromonas</taxon>
    </lineage>
</organism>
<gene>
    <name evidence="1" type="ORF">N479_23235</name>
</gene>
<sequence>MLLNLDNQQFQSLYFEDADKALMTKSDALFIIEDKAIYNVIDAERHEIKSISNIKTDALFTYQE</sequence>
<dbReference type="AlphaFoldDB" id="A0A0F6A526"/>
<evidence type="ECO:0000313" key="1">
    <source>
        <dbReference type="EMBL" id="KKE81198.1"/>
    </source>
</evidence>
<dbReference type="EMBL" id="AUXW01000191">
    <property type="protein sequence ID" value="KKE81198.1"/>
    <property type="molecule type" value="Genomic_DNA"/>
</dbReference>
<evidence type="ECO:0000313" key="2">
    <source>
        <dbReference type="Proteomes" id="UP000033434"/>
    </source>
</evidence>